<dbReference type="CDD" id="cd07596">
    <property type="entry name" value="BAR_SNX"/>
    <property type="match status" value="1"/>
</dbReference>
<dbReference type="FunFam" id="1.20.1270.60:FF:000112">
    <property type="entry name" value="YKR078W-like protein"/>
    <property type="match status" value="1"/>
</dbReference>
<keyword evidence="1" id="KW-0175">Coiled coil</keyword>
<keyword evidence="5" id="KW-1185">Reference proteome</keyword>
<feature type="domain" description="PX" evidence="3">
    <location>
        <begin position="114"/>
        <end position="243"/>
    </location>
</feature>
<dbReference type="SUPFAM" id="SSF64268">
    <property type="entry name" value="PX domain"/>
    <property type="match status" value="1"/>
</dbReference>
<dbReference type="Pfam" id="PF09325">
    <property type="entry name" value="Vps5"/>
    <property type="match status" value="1"/>
</dbReference>
<sequence>MENDKASHASPSIGVNEFVVQGEISIDDSERSVKSVSVSISDDEDSKTDVQDNMATPSTRSKFQTDLAIDNRLLEKDPKYKKLFTEKRRRRRPESCINLMTKGKGTGQKDNINDQIFSLRILPGSDLNSLKDSLWIIKISTQPDVEKTIARAFSDFYWLYHQLQNNHWGKTIPPPTRSNILVEKDEFAINHLFMIRNNEKYDPIFNFKPEYIISLQLMAMIKHIFNDKVLRLDSNFIDFISWDDDLPESLQIVVDDSTFTGDKILMTSSQFRELKEFHKQSKKVESITNSHASLIPVTELTEIYISPTKLFSRKDYQRLFQPQSTDNTFNNNDPLIQEWIPKSKTLFTSLSFGSSAPTYQEASTEIQACHDWVSISKEQWKQLLYHVLQYIVDEAVKVNSVINEFTECLKQISLDEVIRANSELFLKFSKLNESFLKKFKGASRQDILKLIILFDENVRFCESFESILNQRSKLGKILSIIEVDLDKKKNFLDKLSPGNNNSNNEDLKIRTAEDEYRIVLKRYNRVKQSWEKIMEDILNERKEFEEREAAEVNSCLKSIRDLNMDEKKHYLQLWQDFVPDEHISQ</sequence>
<evidence type="ECO:0000313" key="5">
    <source>
        <dbReference type="Proteomes" id="UP000501346"/>
    </source>
</evidence>
<accession>A0A6C1DV08</accession>
<name>A0A6C1DV08_SACPS</name>
<evidence type="ECO:0000256" key="1">
    <source>
        <dbReference type="SAM" id="Coils"/>
    </source>
</evidence>
<gene>
    <name evidence="4" type="ORF">GRS66_003251</name>
</gene>
<dbReference type="InterPro" id="IPR001683">
    <property type="entry name" value="PX_dom"/>
</dbReference>
<dbReference type="InterPro" id="IPR027267">
    <property type="entry name" value="AH/BAR_dom_sf"/>
</dbReference>
<dbReference type="Gene3D" id="1.20.1270.60">
    <property type="entry name" value="Arfaptin homology (AH) domain/BAR domain"/>
    <property type="match status" value="1"/>
</dbReference>
<dbReference type="Pfam" id="PF00787">
    <property type="entry name" value="PX"/>
    <property type="match status" value="1"/>
</dbReference>
<dbReference type="OrthoDB" id="271164at2759"/>
<dbReference type="PANTHER" id="PTHR10555">
    <property type="entry name" value="SORTING NEXIN"/>
    <property type="match status" value="1"/>
</dbReference>
<dbReference type="Gene3D" id="3.30.1520.10">
    <property type="entry name" value="Phox-like domain"/>
    <property type="match status" value="1"/>
</dbReference>
<protein>
    <recommendedName>
        <fullName evidence="3">PX domain-containing protein</fullName>
    </recommendedName>
</protein>
<evidence type="ECO:0000256" key="2">
    <source>
        <dbReference type="SAM" id="MobiDB-lite"/>
    </source>
</evidence>
<dbReference type="EMBL" id="CP048992">
    <property type="protein sequence ID" value="QID80896.1"/>
    <property type="molecule type" value="Genomic_DNA"/>
</dbReference>
<evidence type="ECO:0000259" key="3">
    <source>
        <dbReference type="SMART" id="SM00312"/>
    </source>
</evidence>
<proteinExistence type="predicted"/>
<dbReference type="GO" id="GO:0005829">
    <property type="term" value="C:cytosol"/>
    <property type="evidence" value="ECO:0007669"/>
    <property type="project" value="GOC"/>
</dbReference>
<dbReference type="SMART" id="SM00312">
    <property type="entry name" value="PX"/>
    <property type="match status" value="1"/>
</dbReference>
<dbReference type="GO" id="GO:0005768">
    <property type="term" value="C:endosome"/>
    <property type="evidence" value="ECO:0007669"/>
    <property type="project" value="TreeGrafter"/>
</dbReference>
<dbReference type="PANTHER" id="PTHR10555:SF170">
    <property type="entry name" value="FI18122P1"/>
    <property type="match status" value="1"/>
</dbReference>
<reference evidence="4 5" key="1">
    <citation type="journal article" date="2019" name="BMC Genomics">
        <title>Chromosome level assembly and comparative genome analysis confirm lager-brewing yeasts originated from a single hybridization.</title>
        <authorList>
            <person name="Salazar A.N."/>
            <person name="Gorter de Vries A.R."/>
            <person name="van den Broek M."/>
            <person name="Brouwers N."/>
            <person name="de la Torre Cortes P."/>
            <person name="Kuijpers N.G.A."/>
            <person name="Daran J.G."/>
            <person name="Abeel T."/>
        </authorList>
    </citation>
    <scope>NUCLEOTIDE SEQUENCE [LARGE SCALE GENOMIC DNA]</scope>
    <source>
        <strain evidence="4 5">CBS 1483</strain>
    </source>
</reference>
<dbReference type="GO" id="GO:0042147">
    <property type="term" value="P:retrograde transport, endosome to Golgi"/>
    <property type="evidence" value="ECO:0007669"/>
    <property type="project" value="TreeGrafter"/>
</dbReference>
<dbReference type="InterPro" id="IPR036871">
    <property type="entry name" value="PX_dom_sf"/>
</dbReference>
<dbReference type="Proteomes" id="UP000501346">
    <property type="component" value="Chromosome ScXI"/>
</dbReference>
<organism evidence="4 5">
    <name type="scientific">Saccharomyces pastorianus</name>
    <name type="common">Lager yeast</name>
    <name type="synonym">Saccharomyces cerevisiae x Saccharomyces eubayanus</name>
    <dbReference type="NCBI Taxonomy" id="27292"/>
    <lineage>
        <taxon>Eukaryota</taxon>
        <taxon>Fungi</taxon>
        <taxon>Dikarya</taxon>
        <taxon>Ascomycota</taxon>
        <taxon>Saccharomycotina</taxon>
        <taxon>Saccharomycetes</taxon>
        <taxon>Saccharomycetales</taxon>
        <taxon>Saccharomycetaceae</taxon>
        <taxon>Saccharomyces</taxon>
    </lineage>
</organism>
<dbReference type="InterPro" id="IPR015404">
    <property type="entry name" value="Vps5_C"/>
</dbReference>
<dbReference type="GO" id="GO:0032266">
    <property type="term" value="F:phosphatidylinositol-3-phosphate binding"/>
    <property type="evidence" value="ECO:0007669"/>
    <property type="project" value="UniProtKB-ARBA"/>
</dbReference>
<evidence type="ECO:0000313" key="4">
    <source>
        <dbReference type="EMBL" id="QID80896.1"/>
    </source>
</evidence>
<feature type="region of interest" description="Disordered" evidence="2">
    <location>
        <begin position="27"/>
        <end position="59"/>
    </location>
</feature>
<dbReference type="AlphaFoldDB" id="A0A6C1DV08"/>
<feature type="coiled-coil region" evidence="1">
    <location>
        <begin position="520"/>
        <end position="547"/>
    </location>
</feature>
<dbReference type="GO" id="GO:0045053">
    <property type="term" value="P:protein retention in Golgi apparatus"/>
    <property type="evidence" value="ECO:0007669"/>
    <property type="project" value="TreeGrafter"/>
</dbReference>